<dbReference type="GO" id="GO:0005634">
    <property type="term" value="C:nucleus"/>
    <property type="evidence" value="ECO:0007669"/>
    <property type="project" value="UniProtKB-SubCell"/>
</dbReference>
<dbReference type="Proteomes" id="UP001314263">
    <property type="component" value="Unassembled WGS sequence"/>
</dbReference>
<dbReference type="InterPro" id="IPR001471">
    <property type="entry name" value="AP2/ERF_dom"/>
</dbReference>
<keyword evidence="9" id="KW-1185">Reference proteome</keyword>
<comment type="subcellular location">
    <subcellularLocation>
        <location evidence="1">Nucleus</location>
    </subcellularLocation>
</comment>
<feature type="compositionally biased region" description="Polar residues" evidence="6">
    <location>
        <begin position="485"/>
        <end position="494"/>
    </location>
</feature>
<dbReference type="CDD" id="cd00018">
    <property type="entry name" value="AP2"/>
    <property type="match status" value="1"/>
</dbReference>
<name>A0AAV1I7I2_9CHLO</name>
<keyword evidence="4" id="KW-0804">Transcription</keyword>
<evidence type="ECO:0000256" key="1">
    <source>
        <dbReference type="ARBA" id="ARBA00004123"/>
    </source>
</evidence>
<feature type="compositionally biased region" description="Polar residues" evidence="6">
    <location>
        <begin position="10"/>
        <end position="19"/>
    </location>
</feature>
<evidence type="ECO:0000259" key="7">
    <source>
        <dbReference type="PROSITE" id="PS51032"/>
    </source>
</evidence>
<evidence type="ECO:0000256" key="2">
    <source>
        <dbReference type="ARBA" id="ARBA00023015"/>
    </source>
</evidence>
<dbReference type="SUPFAM" id="SSF54171">
    <property type="entry name" value="DNA-binding domain"/>
    <property type="match status" value="1"/>
</dbReference>
<protein>
    <recommendedName>
        <fullName evidence="7">AP2/ERF domain-containing protein</fullName>
    </recommendedName>
</protein>
<gene>
    <name evidence="8" type="ORF">CVIRNUC_004961</name>
</gene>
<proteinExistence type="predicted"/>
<evidence type="ECO:0000313" key="8">
    <source>
        <dbReference type="EMBL" id="CAK0780184.1"/>
    </source>
</evidence>
<evidence type="ECO:0000313" key="9">
    <source>
        <dbReference type="Proteomes" id="UP001314263"/>
    </source>
</evidence>
<dbReference type="InterPro" id="IPR016177">
    <property type="entry name" value="DNA-bd_dom_sf"/>
</dbReference>
<feature type="compositionally biased region" description="Low complexity" evidence="6">
    <location>
        <begin position="45"/>
        <end position="57"/>
    </location>
</feature>
<feature type="region of interest" description="Disordered" evidence="6">
    <location>
        <begin position="580"/>
        <end position="608"/>
    </location>
</feature>
<dbReference type="SMART" id="SM00380">
    <property type="entry name" value="AP2"/>
    <property type="match status" value="1"/>
</dbReference>
<feature type="region of interest" description="Disordered" evidence="6">
    <location>
        <begin position="126"/>
        <end position="200"/>
    </location>
</feature>
<dbReference type="GO" id="GO:0003700">
    <property type="term" value="F:DNA-binding transcription factor activity"/>
    <property type="evidence" value="ECO:0007669"/>
    <property type="project" value="InterPro"/>
</dbReference>
<dbReference type="Gene3D" id="3.30.730.10">
    <property type="entry name" value="AP2/ERF domain"/>
    <property type="match status" value="1"/>
</dbReference>
<evidence type="ECO:0000256" key="5">
    <source>
        <dbReference type="ARBA" id="ARBA00023242"/>
    </source>
</evidence>
<keyword evidence="5" id="KW-0539">Nucleus</keyword>
<feature type="region of interest" description="Disordered" evidence="6">
    <location>
        <begin position="1"/>
        <end position="108"/>
    </location>
</feature>
<dbReference type="PANTHER" id="PTHR32467">
    <property type="entry name" value="AP2-LIKE ETHYLENE-RESPONSIVE TRANSCRIPTION FACTOR"/>
    <property type="match status" value="1"/>
</dbReference>
<evidence type="ECO:0000256" key="4">
    <source>
        <dbReference type="ARBA" id="ARBA00023163"/>
    </source>
</evidence>
<dbReference type="GO" id="GO:0003677">
    <property type="term" value="F:DNA binding"/>
    <property type="evidence" value="ECO:0007669"/>
    <property type="project" value="UniProtKB-KW"/>
</dbReference>
<accession>A0AAV1I7I2</accession>
<feature type="domain" description="AP2/ERF" evidence="7">
    <location>
        <begin position="194"/>
        <end position="250"/>
    </location>
</feature>
<dbReference type="InterPro" id="IPR036955">
    <property type="entry name" value="AP2/ERF_dom_sf"/>
</dbReference>
<comment type="caution">
    <text evidence="8">The sequence shown here is derived from an EMBL/GenBank/DDBJ whole genome shotgun (WGS) entry which is preliminary data.</text>
</comment>
<dbReference type="PANTHER" id="PTHR32467:SF90">
    <property type="entry name" value="AP2-LIKE ETHYLENE-RESPONSIVE TRANSCRIPTION FACTOR AIL1"/>
    <property type="match status" value="1"/>
</dbReference>
<organism evidence="8 9">
    <name type="scientific">Coccomyxa viridis</name>
    <dbReference type="NCBI Taxonomy" id="1274662"/>
    <lineage>
        <taxon>Eukaryota</taxon>
        <taxon>Viridiplantae</taxon>
        <taxon>Chlorophyta</taxon>
        <taxon>core chlorophytes</taxon>
        <taxon>Trebouxiophyceae</taxon>
        <taxon>Trebouxiophyceae incertae sedis</taxon>
        <taxon>Coccomyxaceae</taxon>
        <taxon>Coccomyxa</taxon>
    </lineage>
</organism>
<evidence type="ECO:0000256" key="3">
    <source>
        <dbReference type="ARBA" id="ARBA00023125"/>
    </source>
</evidence>
<dbReference type="EMBL" id="CAUYUE010000006">
    <property type="protein sequence ID" value="CAK0780184.1"/>
    <property type="molecule type" value="Genomic_DNA"/>
</dbReference>
<dbReference type="AlphaFoldDB" id="A0AAV1I7I2"/>
<dbReference type="PROSITE" id="PS51032">
    <property type="entry name" value="AP2_ERF"/>
    <property type="match status" value="1"/>
</dbReference>
<feature type="region of interest" description="Disordered" evidence="6">
    <location>
        <begin position="452"/>
        <end position="556"/>
    </location>
</feature>
<evidence type="ECO:0000256" key="6">
    <source>
        <dbReference type="SAM" id="MobiDB-lite"/>
    </source>
</evidence>
<keyword evidence="2" id="KW-0805">Transcription regulation</keyword>
<dbReference type="Pfam" id="PF00847">
    <property type="entry name" value="AP2"/>
    <property type="match status" value="1"/>
</dbReference>
<reference evidence="8 9" key="1">
    <citation type="submission" date="2023-10" db="EMBL/GenBank/DDBJ databases">
        <authorList>
            <person name="Maclean D."/>
            <person name="Macfadyen A."/>
        </authorList>
    </citation>
    <scope>NUCLEOTIDE SEQUENCE [LARGE SCALE GENOMIC DNA]</scope>
</reference>
<keyword evidence="3" id="KW-0238">DNA-binding</keyword>
<sequence length="660" mass="71483">MDVHQAGQFKRQTASSNTRPALEGFSSVSGFGYGAGSDASPAFNSDSSLSSTASRLSPEAMLAMQQAHREQQGSSLSRSWPRPRPNFEKTPSSTRNRPADNDLLLPTGVKMPHFGSLAKIDEDSLQPNSYSAADPDQQAPEVEPERLGEFSRALGENLNRDGEDAPVPDEEYIPARQSSPKAPSRRGPRGTSSKYRGVTRHRRTKRWEAHIWDDKKQVYLGGFDIEEHAGKAHDVMALKCRGPGSPLNFGLEEYEELLPMLPTLSKDEVVLLLRRQSKGFVRTSSKFRAITKDRYMAHRLEPRNEPMHRRAKVLYSGSMVYGSPQDAAYGTPAEVQHAAHSLSGLGQMQNGGGMDHDYGDKVDESWGHAANNPWASVNMRSNLSAHRTYASPHSTLSPVLLTPNSAAMSPSAHLLRYAASRDPPHTPMAHAGAHHPASSLQNVDLSEARAFSGTTSGRSHGEDGFGSPTYPSSQPGYLRHRPGSFQASMHTSSADALFSKEVLDPPSRTGEQDMEGYENGQPHHAALPAAHSGAFPSPADYASLLHPDPTQTSQRMADGGLLWHPSLVSPSLLRTVEHWSGQEAHHQGASPAKNVITTPSIHPQPISHYDGALADHERESPELNALANLADAAAIITETDAPGYSNPDMGNGEESHGKGL</sequence>
<feature type="region of interest" description="Disordered" evidence="6">
    <location>
        <begin position="640"/>
        <end position="660"/>
    </location>
</feature>